<name>A0A0B0ERW2_9BACT</name>
<feature type="domain" description="Amidohydrolase 3" evidence="1">
    <location>
        <begin position="269"/>
        <end position="359"/>
    </location>
</feature>
<dbReference type="InterPro" id="IPR023100">
    <property type="entry name" value="D-aminoacylase_insert_dom_sf"/>
</dbReference>
<protein>
    <submittedName>
        <fullName evidence="2">Silmilar to D-aminoacylase</fullName>
        <ecNumber evidence="2">3.5.1.81</ecNumber>
    </submittedName>
</protein>
<dbReference type="Gene3D" id="3.20.20.140">
    <property type="entry name" value="Metal-dependent hydrolases"/>
    <property type="match status" value="2"/>
</dbReference>
<dbReference type="EC" id="3.5.1.81" evidence="2"/>
<evidence type="ECO:0000313" key="3">
    <source>
        <dbReference type="Proteomes" id="UP000030652"/>
    </source>
</evidence>
<proteinExistence type="predicted"/>
<sequence>MLGYEDREPDSNELAAMEQELRDAMESGAFGMSSGLVYPPGCYAKTDELITLCKIVREYNGIYATHMRNEGDRLEAALSETIDISKESGVNTQVSHIKTWGEKNWWKIDKIESLLEDARAKGIKITCDRYPYTASATDLDIILPDWVYEGGNVEEKKRLGDPVCRERIIKEMKQEDLSREFWGTIMISSVFNKEKRSYEGKTIDQISRTLKIPPLEFVLDLLYEEDCKVSVIFFNMSEENLARILKWDSVMVGSDSSLRSLKGVLNYGKPHPRGYGTFSRVIRKYVNETSILSIEKAIYKMTGFPAQTLGLKDRGILKNGHFADITIFDQETIAEQATFTSPHNYSTGIKNVLVNGKLTIKNGQHESITNGAILKK</sequence>
<dbReference type="InterPro" id="IPR032466">
    <property type="entry name" value="Metal_Hydrolase"/>
</dbReference>
<dbReference type="SUPFAM" id="SSF51338">
    <property type="entry name" value="Composite domain of metallo-dependent hydrolases"/>
    <property type="match status" value="1"/>
</dbReference>
<dbReference type="Gene3D" id="2.30.40.10">
    <property type="entry name" value="Urease, subunit C, domain 1"/>
    <property type="match status" value="1"/>
</dbReference>
<comment type="caution">
    <text evidence="2">The sequence shown here is derived from an EMBL/GenBank/DDBJ whole genome shotgun (WGS) entry which is preliminary data.</text>
</comment>
<dbReference type="EMBL" id="JRYO01000033">
    <property type="protein sequence ID" value="KHE93858.1"/>
    <property type="molecule type" value="Genomic_DNA"/>
</dbReference>
<evidence type="ECO:0000259" key="1">
    <source>
        <dbReference type="Pfam" id="PF07969"/>
    </source>
</evidence>
<dbReference type="Proteomes" id="UP000030652">
    <property type="component" value="Unassembled WGS sequence"/>
</dbReference>
<accession>A0A0B0ERW2</accession>
<dbReference type="Gene3D" id="3.30.1490.130">
    <property type="entry name" value="D-aminoacylase. Domain 3"/>
    <property type="match status" value="1"/>
</dbReference>
<dbReference type="SUPFAM" id="SSF51556">
    <property type="entry name" value="Metallo-dependent hydrolases"/>
    <property type="match status" value="1"/>
</dbReference>
<evidence type="ECO:0000313" key="2">
    <source>
        <dbReference type="EMBL" id="KHE93858.1"/>
    </source>
</evidence>
<gene>
    <name evidence="2" type="primary">dan</name>
    <name evidence="2" type="ORF">SCABRO_00415</name>
</gene>
<dbReference type="PATRIC" id="fig|237368.3.peg.453"/>
<dbReference type="GO" id="GO:0047420">
    <property type="term" value="F:N-acyl-D-amino-acid deacylase activity"/>
    <property type="evidence" value="ECO:0007669"/>
    <property type="project" value="UniProtKB-EC"/>
</dbReference>
<organism evidence="2 3">
    <name type="scientific">Candidatus Scalindua brodae</name>
    <dbReference type="NCBI Taxonomy" id="237368"/>
    <lineage>
        <taxon>Bacteria</taxon>
        <taxon>Pseudomonadati</taxon>
        <taxon>Planctomycetota</taxon>
        <taxon>Candidatus Brocadiia</taxon>
        <taxon>Candidatus Brocadiales</taxon>
        <taxon>Candidatus Scalinduaceae</taxon>
        <taxon>Candidatus Scalindua</taxon>
    </lineage>
</organism>
<dbReference type="InterPro" id="IPR011059">
    <property type="entry name" value="Metal-dep_hydrolase_composite"/>
</dbReference>
<dbReference type="Pfam" id="PF07969">
    <property type="entry name" value="Amidohydro_3"/>
    <property type="match status" value="1"/>
</dbReference>
<dbReference type="InterPro" id="IPR013108">
    <property type="entry name" value="Amidohydro_3"/>
</dbReference>
<dbReference type="AlphaFoldDB" id="A0A0B0ERW2"/>
<keyword evidence="2" id="KW-0378">Hydrolase</keyword>
<reference evidence="2 3" key="1">
    <citation type="submission" date="2014-10" db="EMBL/GenBank/DDBJ databases">
        <title>Draft genome of anammox bacterium scalindua brodae, obtained using differential coverage binning of sequence data from two enrichment reactors.</title>
        <authorList>
            <person name="Speth D.R."/>
            <person name="Russ L."/>
            <person name="Kartal B."/>
            <person name="Op den Camp H.J."/>
            <person name="Dutilh B.E."/>
            <person name="Jetten M.S."/>
        </authorList>
    </citation>
    <scope>NUCLEOTIDE SEQUENCE [LARGE SCALE GENOMIC DNA]</scope>
    <source>
        <strain evidence="2">RU1</strain>
    </source>
</reference>
<dbReference type="eggNOG" id="COG3653">
    <property type="taxonomic scope" value="Bacteria"/>
</dbReference>